<reference evidence="1" key="1">
    <citation type="journal article" date="2020" name="Nature">
        <title>Giant virus diversity and host interactions through global metagenomics.</title>
        <authorList>
            <person name="Schulz F."/>
            <person name="Roux S."/>
            <person name="Paez-Espino D."/>
            <person name="Jungbluth S."/>
            <person name="Walsh D.A."/>
            <person name="Denef V.J."/>
            <person name="McMahon K.D."/>
            <person name="Konstantinidis K.T."/>
            <person name="Eloe-Fadrosh E.A."/>
            <person name="Kyrpides N.C."/>
            <person name="Woyke T."/>
        </authorList>
    </citation>
    <scope>NUCLEOTIDE SEQUENCE</scope>
    <source>
        <strain evidence="1">GVMAG-M-3300023184-190</strain>
    </source>
</reference>
<dbReference type="EMBL" id="MN740089">
    <property type="protein sequence ID" value="QHT87470.1"/>
    <property type="molecule type" value="Genomic_DNA"/>
</dbReference>
<accession>A0A6C0I4G5</accession>
<dbReference type="AlphaFoldDB" id="A0A6C0I4G5"/>
<organism evidence="1">
    <name type="scientific">viral metagenome</name>
    <dbReference type="NCBI Taxonomy" id="1070528"/>
    <lineage>
        <taxon>unclassified sequences</taxon>
        <taxon>metagenomes</taxon>
        <taxon>organismal metagenomes</taxon>
    </lineage>
</organism>
<evidence type="ECO:0000313" key="1">
    <source>
        <dbReference type="EMBL" id="QHT87470.1"/>
    </source>
</evidence>
<sequence length="76" mass="8444">MPKRVVTVRGERSSNNVIRDIESRGCKVIGSVSTVMNDKGTIYYSITYECADENQANSIEQNAHHIRGGTTKKNSK</sequence>
<protein>
    <submittedName>
        <fullName evidence="1">Uncharacterized protein</fullName>
    </submittedName>
</protein>
<proteinExistence type="predicted"/>
<name>A0A6C0I4G5_9ZZZZ</name>